<name>A0A951UEL2_9NOST</name>
<evidence type="ECO:0000256" key="4">
    <source>
        <dbReference type="ARBA" id="ARBA00022801"/>
    </source>
</evidence>
<dbReference type="Gene3D" id="2.150.10.10">
    <property type="entry name" value="Serralysin-like metalloprotease, C-terminal"/>
    <property type="match status" value="1"/>
</dbReference>
<dbReference type="SMART" id="SM00606">
    <property type="entry name" value="CBD_IV"/>
    <property type="match status" value="1"/>
</dbReference>
<dbReference type="PROSITE" id="PS51175">
    <property type="entry name" value="CBM6"/>
    <property type="match status" value="1"/>
</dbReference>
<evidence type="ECO:0000256" key="5">
    <source>
        <dbReference type="ARBA" id="ARBA00022825"/>
    </source>
</evidence>
<dbReference type="GO" id="GO:0006508">
    <property type="term" value="P:proteolysis"/>
    <property type="evidence" value="ECO:0007669"/>
    <property type="project" value="UniProtKB-KW"/>
</dbReference>
<dbReference type="Gene3D" id="2.60.120.260">
    <property type="entry name" value="Galactose-binding domain-like"/>
    <property type="match status" value="1"/>
</dbReference>
<dbReference type="InterPro" id="IPR023828">
    <property type="entry name" value="Peptidase_S8_Ser-AS"/>
</dbReference>
<dbReference type="PRINTS" id="PR00313">
    <property type="entry name" value="CABNDNGRPT"/>
</dbReference>
<evidence type="ECO:0000256" key="3">
    <source>
        <dbReference type="ARBA" id="ARBA00022729"/>
    </source>
</evidence>
<evidence type="ECO:0000256" key="1">
    <source>
        <dbReference type="ARBA" id="ARBA00011073"/>
    </source>
</evidence>
<dbReference type="GO" id="GO:0005509">
    <property type="term" value="F:calcium ion binding"/>
    <property type="evidence" value="ECO:0007669"/>
    <property type="project" value="InterPro"/>
</dbReference>
<dbReference type="InterPro" id="IPR005084">
    <property type="entry name" value="CBM6"/>
</dbReference>
<keyword evidence="3" id="KW-0732">Signal</keyword>
<feature type="active site" description="Charge relay system" evidence="6 7">
    <location>
        <position position="174"/>
    </location>
</feature>
<dbReference type="InterPro" id="IPR006584">
    <property type="entry name" value="Cellulose-bd_IV"/>
</dbReference>
<evidence type="ECO:0000256" key="7">
    <source>
        <dbReference type="PROSITE-ProRule" id="PRU01240"/>
    </source>
</evidence>
<dbReference type="GO" id="GO:0004252">
    <property type="term" value="F:serine-type endopeptidase activity"/>
    <property type="evidence" value="ECO:0007669"/>
    <property type="project" value="UniProtKB-UniRule"/>
</dbReference>
<accession>A0A951UEL2</accession>
<dbReference type="InterPro" id="IPR011049">
    <property type="entry name" value="Serralysin-like_metalloprot_C"/>
</dbReference>
<dbReference type="InterPro" id="IPR015500">
    <property type="entry name" value="Peptidase_S8_subtilisin-rel"/>
</dbReference>
<dbReference type="CDD" id="cd07473">
    <property type="entry name" value="Peptidases_S8_Subtilisin_like"/>
    <property type="match status" value="1"/>
</dbReference>
<keyword evidence="5 7" id="KW-0720">Serine protease</keyword>
<reference evidence="10" key="2">
    <citation type="journal article" date="2022" name="Microbiol. Resour. Announc.">
        <title>Metagenome Sequencing to Explore Phylogenomics of Terrestrial Cyanobacteria.</title>
        <authorList>
            <person name="Ward R.D."/>
            <person name="Stajich J.E."/>
            <person name="Johansen J.R."/>
            <person name="Huntemann M."/>
            <person name="Clum A."/>
            <person name="Foster B."/>
            <person name="Foster B."/>
            <person name="Roux S."/>
            <person name="Palaniappan K."/>
            <person name="Varghese N."/>
            <person name="Mukherjee S."/>
            <person name="Reddy T.B.K."/>
            <person name="Daum C."/>
            <person name="Copeland A."/>
            <person name="Chen I.A."/>
            <person name="Ivanova N.N."/>
            <person name="Kyrpides N.C."/>
            <person name="Shapiro N."/>
            <person name="Eloe-Fadrosh E.A."/>
            <person name="Pietrasiak N."/>
        </authorList>
    </citation>
    <scope>NUCLEOTIDE SEQUENCE</scope>
    <source>
        <strain evidence="10">JT2-VF2</strain>
    </source>
</reference>
<feature type="active site" description="Charge relay system" evidence="6 7">
    <location>
        <position position="232"/>
    </location>
</feature>
<dbReference type="InterPro" id="IPR051048">
    <property type="entry name" value="Peptidase_S8/S53_subtilisin"/>
</dbReference>
<dbReference type="EMBL" id="JAHHHN010000002">
    <property type="protein sequence ID" value="MBW4560642.1"/>
    <property type="molecule type" value="Genomic_DNA"/>
</dbReference>
<dbReference type="CDD" id="cd04080">
    <property type="entry name" value="CBM6_cellulase-like"/>
    <property type="match status" value="1"/>
</dbReference>
<dbReference type="InterPro" id="IPR023827">
    <property type="entry name" value="Peptidase_S8_Asp-AS"/>
</dbReference>
<dbReference type="SUPFAM" id="SSF51120">
    <property type="entry name" value="beta-Roll"/>
    <property type="match status" value="1"/>
</dbReference>
<dbReference type="PANTHER" id="PTHR43399:SF4">
    <property type="entry name" value="CELL WALL-ASSOCIATED PROTEASE"/>
    <property type="match status" value="1"/>
</dbReference>
<dbReference type="InterPro" id="IPR001343">
    <property type="entry name" value="Hemolysn_Ca-bd"/>
</dbReference>
<dbReference type="PROSITE" id="PS00138">
    <property type="entry name" value="SUBTILASE_SER"/>
    <property type="match status" value="1"/>
</dbReference>
<dbReference type="PANTHER" id="PTHR43399">
    <property type="entry name" value="SUBTILISIN-RELATED"/>
    <property type="match status" value="1"/>
</dbReference>
<evidence type="ECO:0000256" key="2">
    <source>
        <dbReference type="ARBA" id="ARBA00022670"/>
    </source>
</evidence>
<dbReference type="AlphaFoldDB" id="A0A951UEL2"/>
<evidence type="ECO:0000256" key="6">
    <source>
        <dbReference type="PIRSR" id="PIRSR615500-1"/>
    </source>
</evidence>
<comment type="similarity">
    <text evidence="1 7 8">Belongs to the peptidase S8 family.</text>
</comment>
<dbReference type="Pfam" id="PF03422">
    <property type="entry name" value="CBM_6"/>
    <property type="match status" value="1"/>
</dbReference>
<dbReference type="InterPro" id="IPR034204">
    <property type="entry name" value="PfSUB1-like_cat_dom"/>
</dbReference>
<dbReference type="Pfam" id="PF00353">
    <property type="entry name" value="HemolysinCabind"/>
    <property type="match status" value="1"/>
</dbReference>
<feature type="active site" description="Charge relay system" evidence="6 7">
    <location>
        <position position="393"/>
    </location>
</feature>
<evidence type="ECO:0000313" key="11">
    <source>
        <dbReference type="Proteomes" id="UP000715781"/>
    </source>
</evidence>
<evidence type="ECO:0000259" key="9">
    <source>
        <dbReference type="PROSITE" id="PS51175"/>
    </source>
</evidence>
<dbReference type="PROSITE" id="PS00136">
    <property type="entry name" value="SUBTILASE_ASP"/>
    <property type="match status" value="1"/>
</dbReference>
<proteinExistence type="inferred from homology"/>
<dbReference type="Proteomes" id="UP000715781">
    <property type="component" value="Unassembled WGS sequence"/>
</dbReference>
<dbReference type="InterPro" id="IPR008979">
    <property type="entry name" value="Galactose-bd-like_sf"/>
</dbReference>
<dbReference type="SUPFAM" id="SSF49785">
    <property type="entry name" value="Galactose-binding domain-like"/>
    <property type="match status" value="1"/>
</dbReference>
<dbReference type="InterPro" id="IPR022398">
    <property type="entry name" value="Peptidase_S8_His-AS"/>
</dbReference>
<organism evidence="10 11">
    <name type="scientific">Mojavia pulchra JT2-VF2</name>
    <dbReference type="NCBI Taxonomy" id="287848"/>
    <lineage>
        <taxon>Bacteria</taxon>
        <taxon>Bacillati</taxon>
        <taxon>Cyanobacteriota</taxon>
        <taxon>Cyanophyceae</taxon>
        <taxon>Nostocales</taxon>
        <taxon>Nostocaceae</taxon>
    </lineage>
</organism>
<keyword evidence="4 7" id="KW-0378">Hydrolase</keyword>
<dbReference type="InterPro" id="IPR036852">
    <property type="entry name" value="Peptidase_S8/S53_dom_sf"/>
</dbReference>
<dbReference type="GO" id="GO:0030246">
    <property type="term" value="F:carbohydrate binding"/>
    <property type="evidence" value="ECO:0007669"/>
    <property type="project" value="InterPro"/>
</dbReference>
<comment type="caution">
    <text evidence="10">The sequence shown here is derived from an EMBL/GenBank/DDBJ whole genome shotgun (WGS) entry which is preliminary data.</text>
</comment>
<gene>
    <name evidence="10" type="ORF">KME32_05690</name>
</gene>
<dbReference type="PROSITE" id="PS51892">
    <property type="entry name" value="SUBTILASE"/>
    <property type="match status" value="1"/>
</dbReference>
<dbReference type="Pfam" id="PF00082">
    <property type="entry name" value="Peptidase_S8"/>
    <property type="match status" value="1"/>
</dbReference>
<protein>
    <submittedName>
        <fullName evidence="10">S8 family serine peptidase</fullName>
    </submittedName>
</protein>
<keyword evidence="2 7" id="KW-0645">Protease</keyword>
<dbReference type="PRINTS" id="PR00723">
    <property type="entry name" value="SUBTILISIN"/>
</dbReference>
<reference evidence="10" key="1">
    <citation type="submission" date="2021-05" db="EMBL/GenBank/DDBJ databases">
        <authorList>
            <person name="Pietrasiak N."/>
            <person name="Ward R."/>
            <person name="Stajich J.E."/>
            <person name="Kurbessoian T."/>
        </authorList>
    </citation>
    <scope>NUCLEOTIDE SEQUENCE</scope>
    <source>
        <strain evidence="10">JT2-VF2</strain>
    </source>
</reference>
<dbReference type="PROSITE" id="PS00137">
    <property type="entry name" value="SUBTILASE_HIS"/>
    <property type="match status" value="1"/>
</dbReference>
<evidence type="ECO:0000313" key="10">
    <source>
        <dbReference type="EMBL" id="MBW4560642.1"/>
    </source>
</evidence>
<sequence>MKKFISSLKNYLKTKIVQLGELVSLENEYLLNDSGKRLLSKVSQDLQIATPEPDVTQNNQDEQITPNLVRNITELSSISIYASSSGKRDERISSTQKKHYIQTTENNGIVLLDSISDDIKTNALETGGNNDVTSPDWIPNEPSFSSLWGLNKINAPTAWNYTRGSNNVVVAVVDTGVDYNHSDLAANIWRNKREIAGNAIDDDGNGYIDDVHGWDFGDWDNDPRDDHSKGGHGTHIAGILGAVGNNSLGVVGVSPNVSIMTTKHFKSTDPEGYLWDTAQGIKYAVDNGAKIINLSFGSKTFDTDQYNAIKYAYDRGVLVIATAGNTSRNIDEIPHYPASYDLDNIISVTATDENDQLVDFSNYGVNSVDLAAPGVNILSTFPNNQYVTWGGTSMAVPHVTGAAALLLSMNPNLSVLELKSALLSSVDQINSLQGKTKTGGRLNLSQLYPQRLGKNLAEPGNLNNSSVDVPVAQTIRIEAENYKTAYDNSPDNDGGQYRIGLNVDVEATSDVGGGYNVGWIQPGEWLTYDVNIPKNGFYDILVRVAAWGSSNPKQLKALINNEQERIISFNPTGGYQSWTNAIAKGLSLSAGSHELRLDMLTASFNINYIDLIPTNATSGDSNNATISSDTQNNLISGGPGNDILIGGDGNSILTGGDGADIFAFNYISEGIDTISDFLHEAGDKIQIGSGFGATDLSQFNYDSLTGALSFNTTQFASLNINSGFDQFSDIIFV</sequence>
<feature type="domain" description="CBM6" evidence="9">
    <location>
        <begin position="475"/>
        <end position="612"/>
    </location>
</feature>
<dbReference type="Gene3D" id="3.40.50.200">
    <property type="entry name" value="Peptidase S8/S53 domain"/>
    <property type="match status" value="1"/>
</dbReference>
<dbReference type="InterPro" id="IPR000209">
    <property type="entry name" value="Peptidase_S8/S53_dom"/>
</dbReference>
<dbReference type="SUPFAM" id="SSF52743">
    <property type="entry name" value="Subtilisin-like"/>
    <property type="match status" value="1"/>
</dbReference>
<evidence type="ECO:0000256" key="8">
    <source>
        <dbReference type="RuleBase" id="RU003355"/>
    </source>
</evidence>